<dbReference type="Proteomes" id="UP001362999">
    <property type="component" value="Unassembled WGS sequence"/>
</dbReference>
<feature type="domain" description="DUF6589" evidence="2">
    <location>
        <begin position="397"/>
        <end position="824"/>
    </location>
</feature>
<dbReference type="Pfam" id="PF20231">
    <property type="entry name" value="DUF6589"/>
    <property type="match status" value="1"/>
</dbReference>
<comment type="caution">
    <text evidence="3">The sequence shown here is derived from an EMBL/GenBank/DDBJ whole genome shotgun (WGS) entry which is preliminary data.</text>
</comment>
<sequence length="914" mass="102931">MDLSEQLRRLREQAGSNPHSSSSLIRPRKPIPGTVTFSAQDHHPPPLPSTSRESQVPFASPETPVVVSEFTFRPLLCYHHDDAQMPSVDSLTLYDDPTLDSTPTFTPNPSRRRRTVDDYSKIDNLLPSLRDDRISPIDILNQVLNPMDASYDRYRIGLYREDSDKLSNLIENIMADDKGKAKLLECMRPHLEEFACDIVAQEMETRRKNSFLQGVAVVTPTFMENLSLDEEEDQSPFLSSILEAASQTDRAKIQNKKKNPAKLCQVITRQLLYQYSNRCLAFQTAFGLFLWSTGCARQTIDALFRCALSVGYDSVQNHIEASADFCMDAAANVVQEPHSFEYDNLNVSRSIFYEQIGERGVGKVTSGTFGLFCRLRNAKREHMLLAPMMKRFRALAGLQYNRDIRPSLDHLASYRDQATILVISRLAAYEEEFEWISKHPDLQHIPRRPIPVGYKTKYYPLRASTIEEATVLGNLQYHDEIYIHLLKQDPESLSKYAIPSYNDQFTNARIRSAQSMRAQNINPWERREVFQLGFGLFHACLNLVWAILHTHRGSVNDAGSLAYFFALMEKTRLGNDQPDYHTLLAALMQVLDGIILNTWLRECGFATLKSFAASIPTPETLRQIAHRIINKYAASTTSNDVDIAEDSDESSDSGSDSEPTPIATPSRPTLNPKDDIAHHNLQLLTRDLLMVAILVRAISDGDFGRVEVLLPHLAMMYRGAGCNKYCTELLHFLQNLKYVWTPEFADIMRDNMIICLNGRGPGHCMAIDLNIEHLIGYLKNLLRVKGLDSTWDRLGNTSAAIGHIQAVKKKVTTVLGSPYQSTGHTTPNTSHLVWRVQAKIAEEELQVFEAGRARNAQKKPAVDILGTGEAKLKSSTLATFNKKTAALVAGLSFEEDEDECPAMALRGDLPEEYS</sequence>
<gene>
    <name evidence="3" type="ORF">R3P38DRAFT_3312254</name>
</gene>
<keyword evidence="4" id="KW-1185">Reference proteome</keyword>
<dbReference type="AlphaFoldDB" id="A0AAW0C6A9"/>
<evidence type="ECO:0000256" key="1">
    <source>
        <dbReference type="SAM" id="MobiDB-lite"/>
    </source>
</evidence>
<feature type="region of interest" description="Disordered" evidence="1">
    <location>
        <begin position="640"/>
        <end position="673"/>
    </location>
</feature>
<evidence type="ECO:0000313" key="3">
    <source>
        <dbReference type="EMBL" id="KAK7034170.1"/>
    </source>
</evidence>
<dbReference type="InterPro" id="IPR046496">
    <property type="entry name" value="DUF6589"/>
</dbReference>
<evidence type="ECO:0000313" key="4">
    <source>
        <dbReference type="Proteomes" id="UP001362999"/>
    </source>
</evidence>
<feature type="compositionally biased region" description="Polar residues" evidence="1">
    <location>
        <begin position="14"/>
        <end position="24"/>
    </location>
</feature>
<feature type="region of interest" description="Disordered" evidence="1">
    <location>
        <begin position="1"/>
        <end position="60"/>
    </location>
</feature>
<evidence type="ECO:0000259" key="2">
    <source>
        <dbReference type="Pfam" id="PF20231"/>
    </source>
</evidence>
<proteinExistence type="predicted"/>
<protein>
    <recommendedName>
        <fullName evidence="2">DUF6589 domain-containing protein</fullName>
    </recommendedName>
</protein>
<feature type="compositionally biased region" description="Acidic residues" evidence="1">
    <location>
        <begin position="642"/>
        <end position="651"/>
    </location>
</feature>
<accession>A0AAW0C6A9</accession>
<name>A0AAW0C6A9_9AGAR</name>
<feature type="compositionally biased region" description="Basic and acidic residues" evidence="1">
    <location>
        <begin position="1"/>
        <end position="12"/>
    </location>
</feature>
<dbReference type="EMBL" id="JAWWNJ010000021">
    <property type="protein sequence ID" value="KAK7034170.1"/>
    <property type="molecule type" value="Genomic_DNA"/>
</dbReference>
<reference evidence="3 4" key="1">
    <citation type="journal article" date="2024" name="J Genomics">
        <title>Draft genome sequencing and assembly of Favolaschia claudopus CIRM-BRFM 2984 isolated from oak limbs.</title>
        <authorList>
            <person name="Navarro D."/>
            <person name="Drula E."/>
            <person name="Chaduli D."/>
            <person name="Cazenave R."/>
            <person name="Ahrendt S."/>
            <person name="Wang J."/>
            <person name="Lipzen A."/>
            <person name="Daum C."/>
            <person name="Barry K."/>
            <person name="Grigoriev I.V."/>
            <person name="Favel A."/>
            <person name="Rosso M.N."/>
            <person name="Martin F."/>
        </authorList>
    </citation>
    <scope>NUCLEOTIDE SEQUENCE [LARGE SCALE GENOMIC DNA]</scope>
    <source>
        <strain evidence="3 4">CIRM-BRFM 2984</strain>
    </source>
</reference>
<organism evidence="3 4">
    <name type="scientific">Favolaschia claudopus</name>
    <dbReference type="NCBI Taxonomy" id="2862362"/>
    <lineage>
        <taxon>Eukaryota</taxon>
        <taxon>Fungi</taxon>
        <taxon>Dikarya</taxon>
        <taxon>Basidiomycota</taxon>
        <taxon>Agaricomycotina</taxon>
        <taxon>Agaricomycetes</taxon>
        <taxon>Agaricomycetidae</taxon>
        <taxon>Agaricales</taxon>
        <taxon>Marasmiineae</taxon>
        <taxon>Mycenaceae</taxon>
        <taxon>Favolaschia</taxon>
    </lineage>
</organism>